<evidence type="ECO:0000313" key="3">
    <source>
        <dbReference type="EMBL" id="GMT26067.1"/>
    </source>
</evidence>
<feature type="non-terminal residue" evidence="3">
    <location>
        <position position="1"/>
    </location>
</feature>
<evidence type="ECO:0000313" key="4">
    <source>
        <dbReference type="EMBL" id="GMT37334.1"/>
    </source>
</evidence>
<keyword evidence="5" id="KW-1185">Reference proteome</keyword>
<sequence length="158" mass="17476">ADAVNKLPDLKSTLQQQRPFQSGQPFQMQDGAIADAPRGAGDPWRGAYSNHGFWFKVEQGDQRMFDKMVASSYEQAGFLMRYEQFEEAKAVHGNDLDFLVAANQRGDLIGGVLRVAGTVTAHYVREDYRHSGIGSILLKEVISRAGGKQFSIVLSEIP</sequence>
<feature type="domain" description="N-acetyltransferase" evidence="2">
    <location>
        <begin position="81"/>
        <end position="150"/>
    </location>
</feature>
<dbReference type="InterPro" id="IPR000182">
    <property type="entry name" value="GNAT_dom"/>
</dbReference>
<protein>
    <recommendedName>
        <fullName evidence="2">N-acetyltransferase domain-containing protein</fullName>
    </recommendedName>
</protein>
<reference evidence="3" key="1">
    <citation type="submission" date="2023-10" db="EMBL/GenBank/DDBJ databases">
        <title>Genome assembly of Pristionchus species.</title>
        <authorList>
            <person name="Yoshida K."/>
            <person name="Sommer R.J."/>
        </authorList>
    </citation>
    <scope>NUCLEOTIDE SEQUENCE</scope>
    <source>
        <strain evidence="3">RS5133</strain>
    </source>
</reference>
<evidence type="ECO:0000259" key="2">
    <source>
        <dbReference type="Pfam" id="PF00583"/>
    </source>
</evidence>
<proteinExistence type="predicted"/>
<dbReference type="GO" id="GO:0016747">
    <property type="term" value="F:acyltransferase activity, transferring groups other than amino-acyl groups"/>
    <property type="evidence" value="ECO:0007669"/>
    <property type="project" value="InterPro"/>
</dbReference>
<dbReference type="InterPro" id="IPR016181">
    <property type="entry name" value="Acyl_CoA_acyltransferase"/>
</dbReference>
<feature type="compositionally biased region" description="Polar residues" evidence="1">
    <location>
        <begin position="12"/>
        <end position="25"/>
    </location>
</feature>
<accession>A0AAV5W7K1</accession>
<feature type="region of interest" description="Disordered" evidence="1">
    <location>
        <begin position="1"/>
        <end position="25"/>
    </location>
</feature>
<evidence type="ECO:0000313" key="5">
    <source>
        <dbReference type="Proteomes" id="UP001432322"/>
    </source>
</evidence>
<name>A0AAV5W7K1_9BILA</name>
<dbReference type="Proteomes" id="UP001432322">
    <property type="component" value="Unassembled WGS sequence"/>
</dbReference>
<dbReference type="AlphaFoldDB" id="A0AAV5W7K1"/>
<comment type="caution">
    <text evidence="3">The sequence shown here is derived from an EMBL/GenBank/DDBJ whole genome shotgun (WGS) entry which is preliminary data.</text>
</comment>
<dbReference type="SUPFAM" id="SSF55729">
    <property type="entry name" value="Acyl-CoA N-acyltransferases (Nat)"/>
    <property type="match status" value="1"/>
</dbReference>
<dbReference type="CDD" id="cd04301">
    <property type="entry name" value="NAT_SF"/>
    <property type="match status" value="1"/>
</dbReference>
<organism evidence="3 5">
    <name type="scientific">Pristionchus fissidentatus</name>
    <dbReference type="NCBI Taxonomy" id="1538716"/>
    <lineage>
        <taxon>Eukaryota</taxon>
        <taxon>Metazoa</taxon>
        <taxon>Ecdysozoa</taxon>
        <taxon>Nematoda</taxon>
        <taxon>Chromadorea</taxon>
        <taxon>Rhabditida</taxon>
        <taxon>Rhabditina</taxon>
        <taxon>Diplogasteromorpha</taxon>
        <taxon>Diplogasteroidea</taxon>
        <taxon>Neodiplogasteridae</taxon>
        <taxon>Pristionchus</taxon>
    </lineage>
</organism>
<gene>
    <name evidence="3" type="ORF">PFISCL1PPCAC_17364</name>
    <name evidence="4" type="ORF">PFISCL1PPCAC_28631</name>
</gene>
<dbReference type="Pfam" id="PF00583">
    <property type="entry name" value="Acetyltransf_1"/>
    <property type="match status" value="1"/>
</dbReference>
<dbReference type="EMBL" id="BTSY01000106">
    <property type="protein sequence ID" value="GMT37334.1"/>
    <property type="molecule type" value="Genomic_DNA"/>
</dbReference>
<dbReference type="Gene3D" id="3.40.630.30">
    <property type="match status" value="1"/>
</dbReference>
<dbReference type="EMBL" id="BTSY01000004">
    <property type="protein sequence ID" value="GMT26067.1"/>
    <property type="molecule type" value="Genomic_DNA"/>
</dbReference>
<evidence type="ECO:0000256" key="1">
    <source>
        <dbReference type="SAM" id="MobiDB-lite"/>
    </source>
</evidence>